<sequence>MEMEDNTGTGDDTSSGGDTGSDGDGIGGSGGEGIWGSSDDHGEAVHVWWSSIARSTEKYASGLLGGCSSSPHNHRPLMSTSSIILIILDDSSRHRRHLFRRWLIDWILPQGPRRHLLGFAYRIGLRILIWWTEAVGEASCRQWLLLRENTSSYVAYSWIFQLCGKHMVGVGTVAPRGPGMYLGDGGTFDIVEM</sequence>
<feature type="compositionally biased region" description="Low complexity" evidence="1">
    <location>
        <begin position="7"/>
        <end position="16"/>
    </location>
</feature>
<dbReference type="EMBL" id="BQNB010019284">
    <property type="protein sequence ID" value="GJT83692.1"/>
    <property type="molecule type" value="Genomic_DNA"/>
</dbReference>
<reference evidence="2" key="2">
    <citation type="submission" date="2022-01" db="EMBL/GenBank/DDBJ databases">
        <authorList>
            <person name="Yamashiro T."/>
            <person name="Shiraishi A."/>
            <person name="Satake H."/>
            <person name="Nakayama K."/>
        </authorList>
    </citation>
    <scope>NUCLEOTIDE SEQUENCE</scope>
</reference>
<gene>
    <name evidence="2" type="ORF">Tco_1058034</name>
</gene>
<evidence type="ECO:0000313" key="2">
    <source>
        <dbReference type="EMBL" id="GJT83692.1"/>
    </source>
</evidence>
<accession>A0ABQ5H8Z5</accession>
<keyword evidence="3" id="KW-1185">Reference proteome</keyword>
<proteinExistence type="predicted"/>
<dbReference type="Proteomes" id="UP001151760">
    <property type="component" value="Unassembled WGS sequence"/>
</dbReference>
<reference evidence="2" key="1">
    <citation type="journal article" date="2022" name="Int. J. Mol. Sci.">
        <title>Draft Genome of Tanacetum Coccineum: Genomic Comparison of Closely Related Tanacetum-Family Plants.</title>
        <authorList>
            <person name="Yamashiro T."/>
            <person name="Shiraishi A."/>
            <person name="Nakayama K."/>
            <person name="Satake H."/>
        </authorList>
    </citation>
    <scope>NUCLEOTIDE SEQUENCE</scope>
</reference>
<feature type="region of interest" description="Disordered" evidence="1">
    <location>
        <begin position="1"/>
        <end position="35"/>
    </location>
</feature>
<evidence type="ECO:0000313" key="3">
    <source>
        <dbReference type="Proteomes" id="UP001151760"/>
    </source>
</evidence>
<evidence type="ECO:0000256" key="1">
    <source>
        <dbReference type="SAM" id="MobiDB-lite"/>
    </source>
</evidence>
<name>A0ABQ5H8Z5_9ASTR</name>
<organism evidence="2 3">
    <name type="scientific">Tanacetum coccineum</name>
    <dbReference type="NCBI Taxonomy" id="301880"/>
    <lineage>
        <taxon>Eukaryota</taxon>
        <taxon>Viridiplantae</taxon>
        <taxon>Streptophyta</taxon>
        <taxon>Embryophyta</taxon>
        <taxon>Tracheophyta</taxon>
        <taxon>Spermatophyta</taxon>
        <taxon>Magnoliopsida</taxon>
        <taxon>eudicotyledons</taxon>
        <taxon>Gunneridae</taxon>
        <taxon>Pentapetalae</taxon>
        <taxon>asterids</taxon>
        <taxon>campanulids</taxon>
        <taxon>Asterales</taxon>
        <taxon>Asteraceae</taxon>
        <taxon>Asteroideae</taxon>
        <taxon>Anthemideae</taxon>
        <taxon>Anthemidinae</taxon>
        <taxon>Tanacetum</taxon>
    </lineage>
</organism>
<comment type="caution">
    <text evidence="2">The sequence shown here is derived from an EMBL/GenBank/DDBJ whole genome shotgun (WGS) entry which is preliminary data.</text>
</comment>
<feature type="compositionally biased region" description="Gly residues" evidence="1">
    <location>
        <begin position="17"/>
        <end position="34"/>
    </location>
</feature>
<protein>
    <submittedName>
        <fullName evidence="2">Uncharacterized protein</fullName>
    </submittedName>
</protein>